<accession>A0A1H5PEB0</accession>
<dbReference type="EMBL" id="FNTV01000002">
    <property type="protein sequence ID" value="SEF12245.1"/>
    <property type="molecule type" value="Genomic_DNA"/>
</dbReference>
<dbReference type="SUPFAM" id="SSF46785">
    <property type="entry name" value="Winged helix' DNA-binding domain"/>
    <property type="match status" value="1"/>
</dbReference>
<dbReference type="SMART" id="SM00418">
    <property type="entry name" value="HTH_ARSR"/>
    <property type="match status" value="1"/>
</dbReference>
<reference evidence="2 3" key="1">
    <citation type="submission" date="2016-10" db="EMBL/GenBank/DDBJ databases">
        <authorList>
            <person name="de Groot N.N."/>
        </authorList>
    </citation>
    <scope>NUCLEOTIDE SEQUENCE [LARGE SCALE GENOMIC DNA]</scope>
    <source>
        <strain evidence="2 3">DSM 22274</strain>
    </source>
</reference>
<dbReference type="GO" id="GO:0003700">
    <property type="term" value="F:DNA-binding transcription factor activity"/>
    <property type="evidence" value="ECO:0007669"/>
    <property type="project" value="InterPro"/>
</dbReference>
<dbReference type="InterPro" id="IPR036388">
    <property type="entry name" value="WH-like_DNA-bd_sf"/>
</dbReference>
<evidence type="ECO:0000313" key="2">
    <source>
        <dbReference type="EMBL" id="SEF12245.1"/>
    </source>
</evidence>
<gene>
    <name evidence="2" type="ORF">SAMN04489740_4207</name>
</gene>
<organism evidence="2 3">
    <name type="scientific">Arthrobacter alpinus</name>
    <dbReference type="NCBI Taxonomy" id="656366"/>
    <lineage>
        <taxon>Bacteria</taxon>
        <taxon>Bacillati</taxon>
        <taxon>Actinomycetota</taxon>
        <taxon>Actinomycetes</taxon>
        <taxon>Micrococcales</taxon>
        <taxon>Micrococcaceae</taxon>
        <taxon>Arthrobacter</taxon>
    </lineage>
</organism>
<dbReference type="PRINTS" id="PR00778">
    <property type="entry name" value="HTHARSR"/>
</dbReference>
<sequence>MLPISSFRADAFDAPEFLPEPLPEPSLDDIRLEAIFGALSQPLRLTIIQKLLLESESYDHSCSWFGFNRPKSSLTHHFKALREAGLIRQRQYGLERRSRVRTADLNARFPGLLDLVVAWIARS</sequence>
<dbReference type="Gene3D" id="1.10.10.10">
    <property type="entry name" value="Winged helix-like DNA-binding domain superfamily/Winged helix DNA-binding domain"/>
    <property type="match status" value="1"/>
</dbReference>
<proteinExistence type="predicted"/>
<evidence type="ECO:0000313" key="3">
    <source>
        <dbReference type="Proteomes" id="UP000182725"/>
    </source>
</evidence>
<dbReference type="InterPro" id="IPR001845">
    <property type="entry name" value="HTH_ArsR_DNA-bd_dom"/>
</dbReference>
<dbReference type="GO" id="GO:0003677">
    <property type="term" value="F:DNA binding"/>
    <property type="evidence" value="ECO:0007669"/>
    <property type="project" value="UniProtKB-KW"/>
</dbReference>
<dbReference type="Proteomes" id="UP000182725">
    <property type="component" value="Unassembled WGS sequence"/>
</dbReference>
<evidence type="ECO:0000259" key="1">
    <source>
        <dbReference type="SMART" id="SM00418"/>
    </source>
</evidence>
<dbReference type="AlphaFoldDB" id="A0A1H5PEB0"/>
<dbReference type="InterPro" id="IPR036390">
    <property type="entry name" value="WH_DNA-bd_sf"/>
</dbReference>
<feature type="domain" description="HTH arsR-type" evidence="1">
    <location>
        <begin position="34"/>
        <end position="114"/>
    </location>
</feature>
<keyword evidence="2" id="KW-0238">DNA-binding</keyword>
<protein>
    <submittedName>
        <fullName evidence="2">DNA-binding transcriptional regulator, ArsR family</fullName>
    </submittedName>
</protein>
<name>A0A1H5PEB0_9MICC</name>
<dbReference type="RefSeq" id="WP_074713650.1">
    <property type="nucleotide sequence ID" value="NZ_FNTV01000002.1"/>
</dbReference>